<dbReference type="AlphaFoldDB" id="I4C9X6"/>
<dbReference type="Pfam" id="PF04296">
    <property type="entry name" value="YlxR"/>
    <property type="match status" value="1"/>
</dbReference>
<evidence type="ECO:0000259" key="1">
    <source>
        <dbReference type="Pfam" id="PF04296"/>
    </source>
</evidence>
<sequence>MERGHIPVRRCIGCGRRRPAREMIRLTAIDDSVVSRTTKGKTPGRGCYACPEEKCLEKALQKARLEKALRRKITTVPSKEGLLTGLKEGMT</sequence>
<dbReference type="OrthoDB" id="5518171at2"/>
<evidence type="ECO:0000313" key="2">
    <source>
        <dbReference type="EMBL" id="AFM26367.1"/>
    </source>
</evidence>
<dbReference type="InterPro" id="IPR037465">
    <property type="entry name" value="YlxR"/>
</dbReference>
<dbReference type="InterPro" id="IPR035931">
    <property type="entry name" value="YlxR-like_sf"/>
</dbReference>
<dbReference type="HOGENOM" id="CLU_147970_2_1_7"/>
<dbReference type="PANTHER" id="PTHR34215:SF1">
    <property type="entry name" value="YLXR DOMAIN-CONTAINING PROTEIN"/>
    <property type="match status" value="1"/>
</dbReference>
<dbReference type="InterPro" id="IPR007393">
    <property type="entry name" value="YlxR_dom"/>
</dbReference>
<dbReference type="Gene3D" id="3.30.1230.10">
    <property type="entry name" value="YlxR-like"/>
    <property type="match status" value="1"/>
</dbReference>
<protein>
    <submittedName>
        <fullName evidence="2">Putative nucleic-acid-binding protein implicated in transcription termination</fullName>
    </submittedName>
</protein>
<dbReference type="Proteomes" id="UP000006055">
    <property type="component" value="Chromosome"/>
</dbReference>
<dbReference type="KEGG" id="dti:Desti_3723"/>
<proteinExistence type="predicted"/>
<dbReference type="EMBL" id="CP003360">
    <property type="protein sequence ID" value="AFM26367.1"/>
    <property type="molecule type" value="Genomic_DNA"/>
</dbReference>
<accession>I4C9X6</accession>
<dbReference type="RefSeq" id="WP_014811495.1">
    <property type="nucleotide sequence ID" value="NC_018025.1"/>
</dbReference>
<dbReference type="eggNOG" id="COG2740">
    <property type="taxonomic scope" value="Bacteria"/>
</dbReference>
<dbReference type="STRING" id="706587.Desti_3723"/>
<name>I4C9X6_DESTA</name>
<reference evidence="3" key="1">
    <citation type="submission" date="2012-06" db="EMBL/GenBank/DDBJ databases">
        <title>Complete sequence of chromosome of Desulfomonile tiedjei DSM 6799.</title>
        <authorList>
            <person name="Lucas S."/>
            <person name="Copeland A."/>
            <person name="Lapidus A."/>
            <person name="Glavina del Rio T."/>
            <person name="Dalin E."/>
            <person name="Tice H."/>
            <person name="Bruce D."/>
            <person name="Goodwin L."/>
            <person name="Pitluck S."/>
            <person name="Peters L."/>
            <person name="Ovchinnikova G."/>
            <person name="Zeytun A."/>
            <person name="Lu M."/>
            <person name="Kyrpides N."/>
            <person name="Mavromatis K."/>
            <person name="Ivanova N."/>
            <person name="Brettin T."/>
            <person name="Detter J.C."/>
            <person name="Han C."/>
            <person name="Larimer F."/>
            <person name="Land M."/>
            <person name="Hauser L."/>
            <person name="Markowitz V."/>
            <person name="Cheng J.-F."/>
            <person name="Hugenholtz P."/>
            <person name="Woyke T."/>
            <person name="Wu D."/>
            <person name="Spring S."/>
            <person name="Schroeder M."/>
            <person name="Brambilla E."/>
            <person name="Klenk H.-P."/>
            <person name="Eisen J.A."/>
        </authorList>
    </citation>
    <scope>NUCLEOTIDE SEQUENCE [LARGE SCALE GENOMIC DNA]</scope>
    <source>
        <strain evidence="3">ATCC 49306 / DSM 6799 / DCB-1</strain>
    </source>
</reference>
<organism evidence="2 3">
    <name type="scientific">Desulfomonile tiedjei (strain ATCC 49306 / DSM 6799 / DCB-1)</name>
    <dbReference type="NCBI Taxonomy" id="706587"/>
    <lineage>
        <taxon>Bacteria</taxon>
        <taxon>Pseudomonadati</taxon>
        <taxon>Thermodesulfobacteriota</taxon>
        <taxon>Desulfomonilia</taxon>
        <taxon>Desulfomonilales</taxon>
        <taxon>Desulfomonilaceae</taxon>
        <taxon>Desulfomonile</taxon>
    </lineage>
</organism>
<keyword evidence="3" id="KW-1185">Reference proteome</keyword>
<dbReference type="PANTHER" id="PTHR34215">
    <property type="entry name" value="BLL0784 PROTEIN"/>
    <property type="match status" value="1"/>
</dbReference>
<feature type="domain" description="YlxR" evidence="1">
    <location>
        <begin position="9"/>
        <end position="74"/>
    </location>
</feature>
<evidence type="ECO:0000313" key="3">
    <source>
        <dbReference type="Proteomes" id="UP000006055"/>
    </source>
</evidence>
<dbReference type="SUPFAM" id="SSF64376">
    <property type="entry name" value="YlxR-like"/>
    <property type="match status" value="1"/>
</dbReference>
<gene>
    <name evidence="2" type="ordered locus">Desti_3723</name>
</gene>